<dbReference type="EMBL" id="LWCA01000920">
    <property type="protein sequence ID" value="OAF66485.1"/>
    <property type="molecule type" value="Genomic_DNA"/>
</dbReference>
<dbReference type="Proteomes" id="UP000078046">
    <property type="component" value="Unassembled WGS sequence"/>
</dbReference>
<comment type="caution">
    <text evidence="1">The sequence shown here is derived from an EMBL/GenBank/DDBJ whole genome shotgun (WGS) entry which is preliminary data.</text>
</comment>
<gene>
    <name evidence="1" type="ORF">A3Q56_05777</name>
</gene>
<reference evidence="1 2" key="1">
    <citation type="submission" date="2016-04" db="EMBL/GenBank/DDBJ databases">
        <title>The genome of Intoshia linei affirms orthonectids as highly simplified spiralians.</title>
        <authorList>
            <person name="Mikhailov K.V."/>
            <person name="Slusarev G.S."/>
            <person name="Nikitin M.A."/>
            <person name="Logacheva M.D."/>
            <person name="Penin A."/>
            <person name="Aleoshin V."/>
            <person name="Panchin Y.V."/>
        </authorList>
    </citation>
    <scope>NUCLEOTIDE SEQUENCE [LARGE SCALE GENOMIC DNA]</scope>
    <source>
        <strain evidence="1">Intl2013</strain>
        <tissue evidence="1">Whole animal</tissue>
    </source>
</reference>
<organism evidence="1 2">
    <name type="scientific">Intoshia linei</name>
    <dbReference type="NCBI Taxonomy" id="1819745"/>
    <lineage>
        <taxon>Eukaryota</taxon>
        <taxon>Metazoa</taxon>
        <taxon>Spiralia</taxon>
        <taxon>Lophotrochozoa</taxon>
        <taxon>Mesozoa</taxon>
        <taxon>Orthonectida</taxon>
        <taxon>Rhopaluridae</taxon>
        <taxon>Intoshia</taxon>
    </lineage>
</organism>
<evidence type="ECO:0000313" key="2">
    <source>
        <dbReference type="Proteomes" id="UP000078046"/>
    </source>
</evidence>
<proteinExistence type="predicted"/>
<protein>
    <submittedName>
        <fullName evidence="1">Uncharacterized protein</fullName>
    </submittedName>
</protein>
<keyword evidence="2" id="KW-1185">Reference proteome</keyword>
<evidence type="ECO:0000313" key="1">
    <source>
        <dbReference type="EMBL" id="OAF66485.1"/>
    </source>
</evidence>
<accession>A0A177AWX3</accession>
<dbReference type="AlphaFoldDB" id="A0A177AWX3"/>
<name>A0A177AWX3_9BILA</name>
<sequence>MLKNLNNNLLTKIFKYKRNLSKFKSFQNTIDEKLIEKNFKTKENVARLPFGTIRHDINPVIINSKNFNLNDSHIKNVKNVVNKNLKLDMDLEKEFDQDCMYNEEETDENAFNFDKKDEYSNEKIIKKIRYHDPLQQMKKHGNFEKIKKIEKIKWATIKKQKNHLIHDDEINISETNLINNIFDMVKQNSVKNMDFEALDSILQDAVVFQNDTMGWVAINKPYGLPLYSNCLKLASTFKITL</sequence>